<dbReference type="PANTHER" id="PTHR24128:SF83">
    <property type="entry name" value="PGG DOMAIN-CONTAINING PROTEIN"/>
    <property type="match status" value="1"/>
</dbReference>
<reference evidence="6" key="1">
    <citation type="submission" date="2020-09" db="EMBL/GenBank/DDBJ databases">
        <title>Genome-Enabled Discovery of Anthraquinone Biosynthesis in Senna tora.</title>
        <authorList>
            <person name="Kang S.-H."/>
            <person name="Pandey R.P."/>
            <person name="Lee C.-M."/>
            <person name="Sim J.-S."/>
            <person name="Jeong J.-T."/>
            <person name="Choi B.-S."/>
            <person name="Jung M."/>
            <person name="Ginzburg D."/>
            <person name="Zhao K."/>
            <person name="Won S.Y."/>
            <person name="Oh T.-J."/>
            <person name="Yu Y."/>
            <person name="Kim N.-H."/>
            <person name="Lee O.R."/>
            <person name="Lee T.-H."/>
            <person name="Bashyal P."/>
            <person name="Kim T.-S."/>
            <person name="Lee W.-H."/>
            <person name="Kawkins C."/>
            <person name="Kim C.-K."/>
            <person name="Kim J.S."/>
            <person name="Ahn B.O."/>
            <person name="Rhee S.Y."/>
            <person name="Sohng J.K."/>
        </authorList>
    </citation>
    <scope>NUCLEOTIDE SEQUENCE</scope>
    <source>
        <tissue evidence="6">Leaf</tissue>
    </source>
</reference>
<dbReference type="OrthoDB" id="674805at2759"/>
<evidence type="ECO:0000313" key="6">
    <source>
        <dbReference type="EMBL" id="KAF7833614.1"/>
    </source>
</evidence>
<dbReference type="SUPFAM" id="SSF48403">
    <property type="entry name" value="Ankyrin repeat"/>
    <property type="match status" value="1"/>
</dbReference>
<sequence>MDPRLAKSAQLGDTNALSALLDDDPLILERIFLSPILETPLHIAALAGRVNYARKILSLKPSFAEELNKDGFTPLHIAAATGNIEIVRDLLSLNFGPNLCLLKDMFGLNPLHHAAIRGRVSIIQELVSCCPISAKQVTAQGETVLHLAVKNCQFEAFRVLVKFFEDDDDDGGEVMSSRDKDGRTILEIAMATKQVQVLELLGFQGSNTEKDTNTLQEVLSENQYESPKPTETHNGNSDTTQAATNQEKRIWEDVEQMVLVVASLIATVTYQAGLSPPQTIWKEDMKKNSHCIFHHKRKIYTNPSCPDVTYYLFMPFNTSGFFASALLIFFYRNRSYVRVLLPIALISMMITYITLSVSMSPNALSLLVLYLITLAIFLYCVLAVEVVKKVIKSFFIFASERGRELSKLAFERHKYGDSSAEQA</sequence>
<dbReference type="InterPro" id="IPR036770">
    <property type="entry name" value="Ankyrin_rpt-contain_sf"/>
</dbReference>
<feature type="transmembrane region" description="Helical" evidence="4">
    <location>
        <begin position="367"/>
        <end position="387"/>
    </location>
</feature>
<feature type="region of interest" description="Disordered" evidence="3">
    <location>
        <begin position="222"/>
        <end position="244"/>
    </location>
</feature>
<organism evidence="6 7">
    <name type="scientific">Senna tora</name>
    <dbReference type="NCBI Taxonomy" id="362788"/>
    <lineage>
        <taxon>Eukaryota</taxon>
        <taxon>Viridiplantae</taxon>
        <taxon>Streptophyta</taxon>
        <taxon>Embryophyta</taxon>
        <taxon>Tracheophyta</taxon>
        <taxon>Spermatophyta</taxon>
        <taxon>Magnoliopsida</taxon>
        <taxon>eudicotyledons</taxon>
        <taxon>Gunneridae</taxon>
        <taxon>Pentapetalae</taxon>
        <taxon>rosids</taxon>
        <taxon>fabids</taxon>
        <taxon>Fabales</taxon>
        <taxon>Fabaceae</taxon>
        <taxon>Caesalpinioideae</taxon>
        <taxon>Cassia clade</taxon>
        <taxon>Senna</taxon>
    </lineage>
</organism>
<evidence type="ECO:0000256" key="1">
    <source>
        <dbReference type="ARBA" id="ARBA00004413"/>
    </source>
</evidence>
<keyword evidence="2" id="KW-0040">ANK repeat</keyword>
<evidence type="ECO:0000259" key="5">
    <source>
        <dbReference type="Pfam" id="PF13962"/>
    </source>
</evidence>
<feature type="transmembrane region" description="Helical" evidence="4">
    <location>
        <begin position="308"/>
        <end position="329"/>
    </location>
</feature>
<evidence type="ECO:0000256" key="2">
    <source>
        <dbReference type="PROSITE-ProRule" id="PRU00023"/>
    </source>
</evidence>
<evidence type="ECO:0000313" key="7">
    <source>
        <dbReference type="Proteomes" id="UP000634136"/>
    </source>
</evidence>
<dbReference type="AlphaFoldDB" id="A0A834WWH6"/>
<evidence type="ECO:0000256" key="4">
    <source>
        <dbReference type="SAM" id="Phobius"/>
    </source>
</evidence>
<dbReference type="InterPro" id="IPR002110">
    <property type="entry name" value="Ankyrin_rpt"/>
</dbReference>
<dbReference type="Pfam" id="PF13962">
    <property type="entry name" value="PGG"/>
    <property type="match status" value="1"/>
</dbReference>
<dbReference type="PROSITE" id="PS50297">
    <property type="entry name" value="ANK_REP_REGION"/>
    <property type="match status" value="1"/>
</dbReference>
<dbReference type="PANTHER" id="PTHR24128">
    <property type="entry name" value="HOMEOBOX PROTEIN WARIAI"/>
    <property type="match status" value="1"/>
</dbReference>
<dbReference type="GO" id="GO:0005886">
    <property type="term" value="C:plasma membrane"/>
    <property type="evidence" value="ECO:0007669"/>
    <property type="project" value="UniProtKB-SubCell"/>
</dbReference>
<feature type="compositionally biased region" description="Polar residues" evidence="3">
    <location>
        <begin position="232"/>
        <end position="244"/>
    </location>
</feature>
<dbReference type="Proteomes" id="UP000634136">
    <property type="component" value="Unassembled WGS sequence"/>
</dbReference>
<evidence type="ECO:0000256" key="3">
    <source>
        <dbReference type="SAM" id="MobiDB-lite"/>
    </source>
</evidence>
<protein>
    <submittedName>
        <fullName evidence="6">Ankyrin repeat-containing protein BDA1-like</fullName>
    </submittedName>
</protein>
<feature type="domain" description="PGG" evidence="5">
    <location>
        <begin position="252"/>
        <end position="356"/>
    </location>
</feature>
<keyword evidence="7" id="KW-1185">Reference proteome</keyword>
<dbReference type="EMBL" id="JAAIUW010000005">
    <property type="protein sequence ID" value="KAF7833614.1"/>
    <property type="molecule type" value="Genomic_DNA"/>
</dbReference>
<gene>
    <name evidence="6" type="ORF">G2W53_015947</name>
</gene>
<accession>A0A834WWH6</accession>
<dbReference type="PROSITE" id="PS50088">
    <property type="entry name" value="ANK_REPEAT"/>
    <property type="match status" value="1"/>
</dbReference>
<feature type="transmembrane region" description="Helical" evidence="4">
    <location>
        <begin position="336"/>
        <end position="355"/>
    </location>
</feature>
<name>A0A834WWH6_9FABA</name>
<dbReference type="SMART" id="SM00248">
    <property type="entry name" value="ANK"/>
    <property type="match status" value="5"/>
</dbReference>
<dbReference type="Gene3D" id="1.25.40.20">
    <property type="entry name" value="Ankyrin repeat-containing domain"/>
    <property type="match status" value="1"/>
</dbReference>
<comment type="caution">
    <text evidence="6">The sequence shown here is derived from an EMBL/GenBank/DDBJ whole genome shotgun (WGS) entry which is preliminary data.</text>
</comment>
<keyword evidence="4" id="KW-1133">Transmembrane helix</keyword>
<dbReference type="Pfam" id="PF12796">
    <property type="entry name" value="Ank_2"/>
    <property type="match status" value="2"/>
</dbReference>
<feature type="repeat" description="ANK" evidence="2">
    <location>
        <begin position="70"/>
        <end position="92"/>
    </location>
</feature>
<comment type="subcellular location">
    <subcellularLocation>
        <location evidence="1">Cell membrane</location>
        <topology evidence="1">Peripheral membrane protein</topology>
        <orientation evidence="1">Cytoplasmic side</orientation>
    </subcellularLocation>
</comment>
<dbReference type="InterPro" id="IPR026961">
    <property type="entry name" value="PGG_dom"/>
</dbReference>
<keyword evidence="4" id="KW-0472">Membrane</keyword>
<proteinExistence type="predicted"/>
<keyword evidence="4" id="KW-0812">Transmembrane</keyword>